<dbReference type="Proteomes" id="UP001055153">
    <property type="component" value="Unassembled WGS sequence"/>
</dbReference>
<evidence type="ECO:0000256" key="1">
    <source>
        <dbReference type="SAM" id="SignalP"/>
    </source>
</evidence>
<organism evidence="2 3">
    <name type="scientific">Methylobacterium isbiliense</name>
    <dbReference type="NCBI Taxonomy" id="315478"/>
    <lineage>
        <taxon>Bacteria</taxon>
        <taxon>Pseudomonadati</taxon>
        <taxon>Pseudomonadota</taxon>
        <taxon>Alphaproteobacteria</taxon>
        <taxon>Hyphomicrobiales</taxon>
        <taxon>Methylobacteriaceae</taxon>
        <taxon>Methylobacterium</taxon>
    </lineage>
</organism>
<dbReference type="RefSeq" id="WP_238234472.1">
    <property type="nucleotide sequence ID" value="NZ_BPQQ01000016.1"/>
</dbReference>
<evidence type="ECO:0000313" key="2">
    <source>
        <dbReference type="EMBL" id="GJD99593.1"/>
    </source>
</evidence>
<name>A0ABQ4S9G0_9HYPH</name>
<reference evidence="2" key="2">
    <citation type="submission" date="2021-08" db="EMBL/GenBank/DDBJ databases">
        <authorList>
            <person name="Tani A."/>
            <person name="Ola A."/>
            <person name="Ogura Y."/>
            <person name="Katsura K."/>
            <person name="Hayashi T."/>
        </authorList>
    </citation>
    <scope>NUCLEOTIDE SEQUENCE</scope>
    <source>
        <strain evidence="2">DSM 17168</strain>
    </source>
</reference>
<evidence type="ECO:0000313" key="3">
    <source>
        <dbReference type="Proteomes" id="UP001055153"/>
    </source>
</evidence>
<proteinExistence type="predicted"/>
<accession>A0ABQ4S9G0</accession>
<gene>
    <name evidence="2" type="ORF">GMJLKIPL_1511</name>
</gene>
<reference evidence="2" key="1">
    <citation type="journal article" date="2021" name="Front. Microbiol.">
        <title>Comprehensive Comparative Genomics and Phenotyping of Methylobacterium Species.</title>
        <authorList>
            <person name="Alessa O."/>
            <person name="Ogura Y."/>
            <person name="Fujitani Y."/>
            <person name="Takami H."/>
            <person name="Hayashi T."/>
            <person name="Sahin N."/>
            <person name="Tani A."/>
        </authorList>
    </citation>
    <scope>NUCLEOTIDE SEQUENCE</scope>
    <source>
        <strain evidence="2">DSM 17168</strain>
    </source>
</reference>
<feature type="chain" id="PRO_5046769864" evidence="1">
    <location>
        <begin position="22"/>
        <end position="106"/>
    </location>
</feature>
<keyword evidence="1" id="KW-0732">Signal</keyword>
<dbReference type="EMBL" id="BPQQ01000016">
    <property type="protein sequence ID" value="GJD99593.1"/>
    <property type="molecule type" value="Genomic_DNA"/>
</dbReference>
<protein>
    <submittedName>
        <fullName evidence="2">Uncharacterized protein</fullName>
    </submittedName>
</protein>
<sequence>MPTLARALTVALIAVATPAQVARAQVVGDRIPAPALPCGQVLAAVNQRGATLVSTGPYTYERLVRDIGFCTIEQTTEPYFGPSANVGQCFLGYRCKDRMTEGRRSN</sequence>
<keyword evidence="3" id="KW-1185">Reference proteome</keyword>
<feature type="signal peptide" evidence="1">
    <location>
        <begin position="1"/>
        <end position="21"/>
    </location>
</feature>
<comment type="caution">
    <text evidence="2">The sequence shown here is derived from an EMBL/GenBank/DDBJ whole genome shotgun (WGS) entry which is preliminary data.</text>
</comment>